<comment type="caution">
    <text evidence="7">The sequence shown here is derived from an EMBL/GenBank/DDBJ whole genome shotgun (WGS) entry which is preliminary data.</text>
</comment>
<accession>A0A495W2C4</accession>
<dbReference type="OrthoDB" id="3804952at2"/>
<dbReference type="AlphaFoldDB" id="A0A495W2C4"/>
<keyword evidence="2 7" id="KW-0808">Transferase</keyword>
<dbReference type="Gene3D" id="1.10.287.1350">
    <property type="match status" value="1"/>
</dbReference>
<dbReference type="InterPro" id="IPR012967">
    <property type="entry name" value="COMT_dimerisation"/>
</dbReference>
<keyword evidence="8" id="KW-1185">Reference proteome</keyword>
<feature type="active site" description="Proton acceptor" evidence="4">
    <location>
        <position position="252"/>
    </location>
</feature>
<dbReference type="PIRSF" id="PIRSF005739">
    <property type="entry name" value="O-mtase"/>
    <property type="match status" value="1"/>
</dbReference>
<dbReference type="Pfam" id="PF00891">
    <property type="entry name" value="Methyltransf_2"/>
    <property type="match status" value="1"/>
</dbReference>
<name>A0A495W2C4_9PSEU</name>
<organism evidence="7 8">
    <name type="scientific">Saccharothrix australiensis</name>
    <dbReference type="NCBI Taxonomy" id="2072"/>
    <lineage>
        <taxon>Bacteria</taxon>
        <taxon>Bacillati</taxon>
        <taxon>Actinomycetota</taxon>
        <taxon>Actinomycetes</taxon>
        <taxon>Pseudonocardiales</taxon>
        <taxon>Pseudonocardiaceae</taxon>
        <taxon>Saccharothrix</taxon>
    </lineage>
</organism>
<evidence type="ECO:0000256" key="3">
    <source>
        <dbReference type="ARBA" id="ARBA00022691"/>
    </source>
</evidence>
<keyword evidence="1 7" id="KW-0489">Methyltransferase</keyword>
<evidence type="ECO:0000259" key="5">
    <source>
        <dbReference type="Pfam" id="PF00891"/>
    </source>
</evidence>
<proteinExistence type="predicted"/>
<dbReference type="GO" id="GO:0008171">
    <property type="term" value="F:O-methyltransferase activity"/>
    <property type="evidence" value="ECO:0007669"/>
    <property type="project" value="InterPro"/>
</dbReference>
<evidence type="ECO:0000256" key="2">
    <source>
        <dbReference type="ARBA" id="ARBA00022679"/>
    </source>
</evidence>
<dbReference type="InterPro" id="IPR036388">
    <property type="entry name" value="WH-like_DNA-bd_sf"/>
</dbReference>
<dbReference type="InterPro" id="IPR036390">
    <property type="entry name" value="WH_DNA-bd_sf"/>
</dbReference>
<dbReference type="Gene3D" id="1.10.10.10">
    <property type="entry name" value="Winged helix-like DNA-binding domain superfamily/Winged helix DNA-binding domain"/>
    <property type="match status" value="1"/>
</dbReference>
<evidence type="ECO:0000313" key="7">
    <source>
        <dbReference type="EMBL" id="RKT55619.1"/>
    </source>
</evidence>
<dbReference type="RefSeq" id="WP_121007294.1">
    <property type="nucleotide sequence ID" value="NZ_RBXO01000001.1"/>
</dbReference>
<dbReference type="Proteomes" id="UP000282084">
    <property type="component" value="Unassembled WGS sequence"/>
</dbReference>
<protein>
    <submittedName>
        <fullName evidence="7">Hydroxyneurosporene-O-methyltransferase</fullName>
    </submittedName>
</protein>
<evidence type="ECO:0000256" key="4">
    <source>
        <dbReference type="PIRSR" id="PIRSR005739-1"/>
    </source>
</evidence>
<dbReference type="PANTHER" id="PTHR43712">
    <property type="entry name" value="PUTATIVE (AFU_ORTHOLOGUE AFUA_4G14580)-RELATED"/>
    <property type="match status" value="1"/>
</dbReference>
<sequence length="357" mass="37640">MVLVEDAPGSDTPAAAARLFELITGHHGSSAVHVAARLGLGDLLAGGPRGVGDLARETGADRTALLRLARLLVSSGVLTEPEPEVFALTPVGEHLARDRPDSLHAVAMTMASPGHQERWGSLGDAVRTGRSVVEHKGSEVFHEPPPEVIALLHESLAFFSRYTVGAITAAYDFGGVGTVVDVGGGQGALLAAILDANPDVRGTLLEQAFIMDIARASLAEAGVADRCETVIGDFFRSVPAGADLYLLKSVLHDWNDERAVDLLVKVREAMKPGARLLVVETVLGETARPAVADRIAARSDVMMLLSSIGGRERTEAEYRDLLARAGLRATRFIPIRPAWTGVVSTSLVEAVTAESEG</sequence>
<dbReference type="Gene3D" id="3.40.50.150">
    <property type="entry name" value="Vaccinia Virus protein VP39"/>
    <property type="match status" value="1"/>
</dbReference>
<dbReference type="InterPro" id="IPR029063">
    <property type="entry name" value="SAM-dependent_MTases_sf"/>
</dbReference>
<dbReference type="GO" id="GO:0032259">
    <property type="term" value="P:methylation"/>
    <property type="evidence" value="ECO:0007669"/>
    <property type="project" value="UniProtKB-KW"/>
</dbReference>
<dbReference type="SUPFAM" id="SSF46785">
    <property type="entry name" value="Winged helix' DNA-binding domain"/>
    <property type="match status" value="1"/>
</dbReference>
<dbReference type="InterPro" id="IPR016461">
    <property type="entry name" value="COMT-like"/>
</dbReference>
<dbReference type="GO" id="GO:0046983">
    <property type="term" value="F:protein dimerization activity"/>
    <property type="evidence" value="ECO:0007669"/>
    <property type="project" value="InterPro"/>
</dbReference>
<dbReference type="InterPro" id="IPR001077">
    <property type="entry name" value="COMT_C"/>
</dbReference>
<feature type="domain" description="O-methyltransferase C-terminal" evidence="5">
    <location>
        <begin position="119"/>
        <end position="327"/>
    </location>
</feature>
<evidence type="ECO:0000313" key="8">
    <source>
        <dbReference type="Proteomes" id="UP000282084"/>
    </source>
</evidence>
<feature type="domain" description="O-methyltransferase dimerisation" evidence="6">
    <location>
        <begin position="21"/>
        <end position="96"/>
    </location>
</feature>
<keyword evidence="3" id="KW-0949">S-adenosyl-L-methionine</keyword>
<dbReference type="PANTHER" id="PTHR43712:SF2">
    <property type="entry name" value="O-METHYLTRANSFERASE CICE"/>
    <property type="match status" value="1"/>
</dbReference>
<evidence type="ECO:0000256" key="1">
    <source>
        <dbReference type="ARBA" id="ARBA00022603"/>
    </source>
</evidence>
<dbReference type="SUPFAM" id="SSF53335">
    <property type="entry name" value="S-adenosyl-L-methionine-dependent methyltransferases"/>
    <property type="match status" value="1"/>
</dbReference>
<reference evidence="7 8" key="1">
    <citation type="submission" date="2018-10" db="EMBL/GenBank/DDBJ databases">
        <title>Sequencing the genomes of 1000 actinobacteria strains.</title>
        <authorList>
            <person name="Klenk H.-P."/>
        </authorList>
    </citation>
    <scope>NUCLEOTIDE SEQUENCE [LARGE SCALE GENOMIC DNA]</scope>
    <source>
        <strain evidence="7 8">DSM 43800</strain>
    </source>
</reference>
<dbReference type="PROSITE" id="PS51683">
    <property type="entry name" value="SAM_OMT_II"/>
    <property type="match status" value="1"/>
</dbReference>
<gene>
    <name evidence="7" type="ORF">C8E97_4300</name>
</gene>
<dbReference type="Pfam" id="PF08100">
    <property type="entry name" value="Dimerisation"/>
    <property type="match status" value="1"/>
</dbReference>
<dbReference type="EMBL" id="RBXO01000001">
    <property type="protein sequence ID" value="RKT55619.1"/>
    <property type="molecule type" value="Genomic_DNA"/>
</dbReference>
<evidence type="ECO:0000259" key="6">
    <source>
        <dbReference type="Pfam" id="PF08100"/>
    </source>
</evidence>